<dbReference type="Proteomes" id="UP000241797">
    <property type="component" value="Segment"/>
</dbReference>
<dbReference type="KEGG" id="vg:54990083"/>
<keyword evidence="2" id="KW-1185">Reference proteome</keyword>
<reference evidence="1 2" key="1">
    <citation type="submission" date="2018-03" db="EMBL/GenBank/DDBJ databases">
        <title>Isolation, the biological characteristics and genomics of two new strains of lysate Staphylococcus aureus phage.</title>
        <authorList>
            <person name="Jin X."/>
            <person name="Zhang C."/>
        </authorList>
    </citation>
    <scope>NUCLEOTIDE SEQUENCE [LARGE SCALE GENOMIC DNA]</scope>
</reference>
<dbReference type="RefSeq" id="YP_009799594.1">
    <property type="nucleotide sequence ID" value="NC_047945.1"/>
</dbReference>
<protein>
    <submittedName>
        <fullName evidence="1">Uncharacterized protein</fullName>
    </submittedName>
</protein>
<proteinExistence type="predicted"/>
<sequence length="250" mass="29351">MSKKFYEADIKKAVLKERHLFYDDGITSDIEDIRIYNEKAIAQGKCIMDCFVLDKNGHTLGMEIKTERDSTQRLNKQMFYYSQVCSYVYVLCHDKHLPKVEKILKDHNHNHVGILSYIEFKGEVMIGKYKQATYSPHRNPYHCLNILWKNVLLILMRYVRDPVTFRTGYNINAKGHSSGEGHANNLAFSRKRNTKPQIINGLLSYLGWNNAYKLFTRTVIYGYNDRWKIVEDNFFKALTTEMGDILDKEK</sequence>
<dbReference type="EMBL" id="MH078572">
    <property type="protein sequence ID" value="AVP40335.1"/>
    <property type="molecule type" value="Genomic_DNA"/>
</dbReference>
<evidence type="ECO:0000313" key="1">
    <source>
        <dbReference type="EMBL" id="AVP40335.1"/>
    </source>
</evidence>
<dbReference type="GeneID" id="54990083"/>
<organism evidence="1 2">
    <name type="scientific">Staphylococcus phage phiSA_BS1</name>
    <dbReference type="NCBI Taxonomy" id="2126734"/>
    <lineage>
        <taxon>Viruses</taxon>
        <taxon>Duplodnaviria</taxon>
        <taxon>Heunggongvirae</taxon>
        <taxon>Uroviricota</taxon>
        <taxon>Caudoviricetes</taxon>
        <taxon>Herelleviridae</taxon>
        <taxon>Twortvirinae</taxon>
        <taxon>Baoshanvirus</taxon>
        <taxon>Baoshanvirus BS1</taxon>
    </lineage>
</organism>
<accession>A0A2P1MXQ2</accession>
<dbReference type="NCBIfam" id="NF033832">
    <property type="entry name" value="sce7726_fam"/>
    <property type="match status" value="1"/>
</dbReference>
<evidence type="ECO:0000313" key="2">
    <source>
        <dbReference type="Proteomes" id="UP000241797"/>
    </source>
</evidence>
<dbReference type="InterPro" id="IPR047729">
    <property type="entry name" value="Sce7726-like"/>
</dbReference>
<name>A0A2P1MXQ2_9CAUD</name>